<protein>
    <submittedName>
        <fullName evidence="2">Uncharacterized protein</fullName>
    </submittedName>
</protein>
<evidence type="ECO:0000313" key="2">
    <source>
        <dbReference type="EMBL" id="OQR72907.1"/>
    </source>
</evidence>
<evidence type="ECO:0000256" key="1">
    <source>
        <dbReference type="SAM" id="MobiDB-lite"/>
    </source>
</evidence>
<dbReference type="Proteomes" id="UP000192247">
    <property type="component" value="Unassembled WGS sequence"/>
</dbReference>
<comment type="caution">
    <text evidence="2">The sequence shown here is derived from an EMBL/GenBank/DDBJ whole genome shotgun (WGS) entry which is preliminary data.</text>
</comment>
<feature type="compositionally biased region" description="Basic residues" evidence="1">
    <location>
        <begin position="119"/>
        <end position="132"/>
    </location>
</feature>
<feature type="region of interest" description="Disordered" evidence="1">
    <location>
        <begin position="113"/>
        <end position="164"/>
    </location>
</feature>
<sequence length="164" mass="17900">MSPDDRLLAATDRREGVGLELGPGATCSLREHDGSERLSASDCQPVARAARRKDRARQLTTKSCNARQSSCGTFSGRRLSTQRKSLSDFDGMRCGQLSLQASSHRTPTCDRAAASSTRGRQHVHSIHPRCSRSQRTLHIALNAQPDSRITDSLRPAAVKWPAPP</sequence>
<gene>
    <name evidence="2" type="ORF">BIW11_03690</name>
</gene>
<evidence type="ECO:0000313" key="3">
    <source>
        <dbReference type="Proteomes" id="UP000192247"/>
    </source>
</evidence>
<keyword evidence="3" id="KW-1185">Reference proteome</keyword>
<reference evidence="2 3" key="1">
    <citation type="journal article" date="2017" name="Gigascience">
        <title>Draft genome of the honey bee ectoparasitic mite, Tropilaelaps mercedesae, is shaped by the parasitic life history.</title>
        <authorList>
            <person name="Dong X."/>
            <person name="Armstrong S.D."/>
            <person name="Xia D."/>
            <person name="Makepeace B.L."/>
            <person name="Darby A.C."/>
            <person name="Kadowaki T."/>
        </authorList>
    </citation>
    <scope>NUCLEOTIDE SEQUENCE [LARGE SCALE GENOMIC DNA]</scope>
    <source>
        <strain evidence="2">Wuxi-XJTLU</strain>
    </source>
</reference>
<organism evidence="2 3">
    <name type="scientific">Tropilaelaps mercedesae</name>
    <dbReference type="NCBI Taxonomy" id="418985"/>
    <lineage>
        <taxon>Eukaryota</taxon>
        <taxon>Metazoa</taxon>
        <taxon>Ecdysozoa</taxon>
        <taxon>Arthropoda</taxon>
        <taxon>Chelicerata</taxon>
        <taxon>Arachnida</taxon>
        <taxon>Acari</taxon>
        <taxon>Parasitiformes</taxon>
        <taxon>Mesostigmata</taxon>
        <taxon>Gamasina</taxon>
        <taxon>Dermanyssoidea</taxon>
        <taxon>Laelapidae</taxon>
        <taxon>Tropilaelaps</taxon>
    </lineage>
</organism>
<dbReference type="InParanoid" id="A0A1V9XHA0"/>
<dbReference type="AlphaFoldDB" id="A0A1V9XHA0"/>
<name>A0A1V9XHA0_9ACAR</name>
<dbReference type="EMBL" id="MNPL01010834">
    <property type="protein sequence ID" value="OQR72907.1"/>
    <property type="molecule type" value="Genomic_DNA"/>
</dbReference>
<proteinExistence type="predicted"/>
<accession>A0A1V9XHA0</accession>